<reference evidence="1" key="1">
    <citation type="submission" date="2020-08" db="EMBL/GenBank/DDBJ databases">
        <title>Multicomponent nature underlies the extraordinary mechanical properties of spider dragline silk.</title>
        <authorList>
            <person name="Kono N."/>
            <person name="Nakamura H."/>
            <person name="Mori M."/>
            <person name="Yoshida Y."/>
            <person name="Ohtoshi R."/>
            <person name="Malay A.D."/>
            <person name="Moran D.A.P."/>
            <person name="Tomita M."/>
            <person name="Numata K."/>
            <person name="Arakawa K."/>
        </authorList>
    </citation>
    <scope>NUCLEOTIDE SEQUENCE</scope>
</reference>
<sequence>MVTSEGDKMKLLTTDGSNCLLEREDLDSLLKLDENIMHDISVLYMERIFYDLLLKKLKKIQEDERSTTRIDWACELISEMIKTLNKNKSVPEDNLEYYYRVSKGIHSLDFEQLADEMVKKKLECAGYMDERMRKEIDMGDHVLYKVCDFMDSNCG</sequence>
<organism evidence="1 2">
    <name type="scientific">Trichonephila inaurata madagascariensis</name>
    <dbReference type="NCBI Taxonomy" id="2747483"/>
    <lineage>
        <taxon>Eukaryota</taxon>
        <taxon>Metazoa</taxon>
        <taxon>Ecdysozoa</taxon>
        <taxon>Arthropoda</taxon>
        <taxon>Chelicerata</taxon>
        <taxon>Arachnida</taxon>
        <taxon>Araneae</taxon>
        <taxon>Araneomorphae</taxon>
        <taxon>Entelegynae</taxon>
        <taxon>Araneoidea</taxon>
        <taxon>Nephilidae</taxon>
        <taxon>Trichonephila</taxon>
        <taxon>Trichonephila inaurata</taxon>
    </lineage>
</organism>
<name>A0A8X6YE84_9ARAC</name>
<proteinExistence type="predicted"/>
<dbReference type="AlphaFoldDB" id="A0A8X6YE84"/>
<accession>A0A8X6YE84</accession>
<gene>
    <name evidence="1" type="ORF">TNIN_19661</name>
</gene>
<keyword evidence="2" id="KW-1185">Reference proteome</keyword>
<evidence type="ECO:0000313" key="2">
    <source>
        <dbReference type="Proteomes" id="UP000886998"/>
    </source>
</evidence>
<protein>
    <submittedName>
        <fullName evidence="1">Uncharacterized protein</fullName>
    </submittedName>
</protein>
<dbReference type="EMBL" id="BMAV01017603">
    <property type="protein sequence ID" value="GFY69421.1"/>
    <property type="molecule type" value="Genomic_DNA"/>
</dbReference>
<evidence type="ECO:0000313" key="1">
    <source>
        <dbReference type="EMBL" id="GFY69421.1"/>
    </source>
</evidence>
<dbReference type="OrthoDB" id="6472301at2759"/>
<comment type="caution">
    <text evidence="1">The sequence shown here is derived from an EMBL/GenBank/DDBJ whole genome shotgun (WGS) entry which is preliminary data.</text>
</comment>
<dbReference type="Proteomes" id="UP000886998">
    <property type="component" value="Unassembled WGS sequence"/>
</dbReference>